<keyword evidence="5" id="KW-0732">Signal</keyword>
<protein>
    <recommendedName>
        <fullName evidence="8">Agmatinase</fullName>
    </recommendedName>
</protein>
<dbReference type="InterPro" id="IPR006035">
    <property type="entry name" value="Ureohydrolase"/>
</dbReference>
<dbReference type="Gene3D" id="3.40.800.10">
    <property type="entry name" value="Ureohydrolase domain"/>
    <property type="match status" value="1"/>
</dbReference>
<dbReference type="Proteomes" id="UP000664132">
    <property type="component" value="Unassembled WGS sequence"/>
</dbReference>
<accession>A0A8H7T3V3</accession>
<evidence type="ECO:0000256" key="2">
    <source>
        <dbReference type="ARBA" id="ARBA00022801"/>
    </source>
</evidence>
<reference evidence="6" key="1">
    <citation type="submission" date="2021-02" db="EMBL/GenBank/DDBJ databases">
        <title>Genome sequence Cadophora malorum strain M34.</title>
        <authorList>
            <person name="Stefanovic E."/>
            <person name="Vu D."/>
            <person name="Scully C."/>
            <person name="Dijksterhuis J."/>
            <person name="Roader J."/>
            <person name="Houbraken J."/>
        </authorList>
    </citation>
    <scope>NUCLEOTIDE SEQUENCE</scope>
    <source>
        <strain evidence="6">M34</strain>
    </source>
</reference>
<dbReference type="CDD" id="cd11592">
    <property type="entry name" value="Agmatinase_PAH"/>
    <property type="match status" value="1"/>
</dbReference>
<dbReference type="SUPFAM" id="SSF52768">
    <property type="entry name" value="Arginase/deacetylase"/>
    <property type="match status" value="1"/>
</dbReference>
<feature type="chain" id="PRO_5034339541" description="Agmatinase" evidence="5">
    <location>
        <begin position="18"/>
        <end position="399"/>
    </location>
</feature>
<dbReference type="AlphaFoldDB" id="A0A8H7T3V3"/>
<feature type="signal peptide" evidence="5">
    <location>
        <begin position="1"/>
        <end position="17"/>
    </location>
</feature>
<dbReference type="InterPro" id="IPR020855">
    <property type="entry name" value="Ureohydrolase_Mn_BS"/>
</dbReference>
<sequence length="399" mass="43545">MHSLLIPIVALSSLASASKQKPLGNDASSNFIQSSIYGRNLDISSLPEPVTLPPSFRYQEEDESLFGGINTFAHLEFTECTKSENSGTFDIGIVGHPFDLGVTYRPGARFGPNGARQGARRLSPAVGYDMDHPGVNPFRDWAKVTDCGDLENTPFDKLVAIHELEKGMKAINSLKPKNESAADAVRLITIGGDHTITLPILRALHSTWGRVAVLHFDSHLDTWDPKQLGGGLTKQSEVNHGTMLHIAHEEGLLSNNSNMHLGSRCTLVDKHFDLNNDLRCGFSYIRARELDKLGVDAVVKKIVERVGDEFVYLSVDIDVLDPAFAPATGTIEPGGWTTRELLAIINGLADAGLKIIGSDVVEYTPIYDNAAESTGIMVGQIIYEILHWMIKVPVKKPKA</sequence>
<dbReference type="Pfam" id="PF00491">
    <property type="entry name" value="Arginase"/>
    <property type="match status" value="1"/>
</dbReference>
<gene>
    <name evidence="6" type="ORF">IFR04_012158</name>
</gene>
<dbReference type="PROSITE" id="PS51409">
    <property type="entry name" value="ARGINASE_2"/>
    <property type="match status" value="1"/>
</dbReference>
<keyword evidence="2 4" id="KW-0378">Hydrolase</keyword>
<evidence type="ECO:0000313" key="6">
    <source>
        <dbReference type="EMBL" id="KAG4414724.1"/>
    </source>
</evidence>
<evidence type="ECO:0000313" key="7">
    <source>
        <dbReference type="Proteomes" id="UP000664132"/>
    </source>
</evidence>
<dbReference type="EMBL" id="JAFJYH010000252">
    <property type="protein sequence ID" value="KAG4414724.1"/>
    <property type="molecule type" value="Genomic_DNA"/>
</dbReference>
<dbReference type="GO" id="GO:0033389">
    <property type="term" value="P:putrescine biosynthetic process from arginine, via agmatine"/>
    <property type="evidence" value="ECO:0007669"/>
    <property type="project" value="TreeGrafter"/>
</dbReference>
<organism evidence="6 7">
    <name type="scientific">Cadophora malorum</name>
    <dbReference type="NCBI Taxonomy" id="108018"/>
    <lineage>
        <taxon>Eukaryota</taxon>
        <taxon>Fungi</taxon>
        <taxon>Dikarya</taxon>
        <taxon>Ascomycota</taxon>
        <taxon>Pezizomycotina</taxon>
        <taxon>Leotiomycetes</taxon>
        <taxon>Helotiales</taxon>
        <taxon>Ploettnerulaceae</taxon>
        <taxon>Cadophora</taxon>
    </lineage>
</organism>
<dbReference type="GO" id="GO:0046872">
    <property type="term" value="F:metal ion binding"/>
    <property type="evidence" value="ECO:0007669"/>
    <property type="project" value="UniProtKB-KW"/>
</dbReference>
<dbReference type="OrthoDB" id="288726at2759"/>
<dbReference type="PRINTS" id="PR00116">
    <property type="entry name" value="ARGINASE"/>
</dbReference>
<dbReference type="GO" id="GO:0008783">
    <property type="term" value="F:agmatinase activity"/>
    <property type="evidence" value="ECO:0007669"/>
    <property type="project" value="TreeGrafter"/>
</dbReference>
<evidence type="ECO:0000256" key="1">
    <source>
        <dbReference type="ARBA" id="ARBA00022723"/>
    </source>
</evidence>
<comment type="caution">
    <text evidence="6">The sequence shown here is derived from an EMBL/GenBank/DDBJ whole genome shotgun (WGS) entry which is preliminary data.</text>
</comment>
<evidence type="ECO:0000256" key="4">
    <source>
        <dbReference type="RuleBase" id="RU003684"/>
    </source>
</evidence>
<keyword evidence="7" id="KW-1185">Reference proteome</keyword>
<evidence type="ECO:0000256" key="3">
    <source>
        <dbReference type="PROSITE-ProRule" id="PRU00742"/>
    </source>
</evidence>
<comment type="similarity">
    <text evidence="3 4">Belongs to the arginase family.</text>
</comment>
<evidence type="ECO:0008006" key="8">
    <source>
        <dbReference type="Google" id="ProtNLM"/>
    </source>
</evidence>
<dbReference type="PROSITE" id="PS01053">
    <property type="entry name" value="ARGINASE_1"/>
    <property type="match status" value="1"/>
</dbReference>
<keyword evidence="1" id="KW-0479">Metal-binding</keyword>
<name>A0A8H7T3V3_9HELO</name>
<evidence type="ECO:0000256" key="5">
    <source>
        <dbReference type="SAM" id="SignalP"/>
    </source>
</evidence>
<proteinExistence type="inferred from homology"/>
<dbReference type="PANTHER" id="PTHR11358:SF30">
    <property type="entry name" value="AGMATINASE 1-RELATED"/>
    <property type="match status" value="1"/>
</dbReference>
<dbReference type="InterPro" id="IPR023696">
    <property type="entry name" value="Ureohydrolase_dom_sf"/>
</dbReference>
<dbReference type="PANTHER" id="PTHR11358">
    <property type="entry name" value="ARGINASE/AGMATINASE"/>
    <property type="match status" value="1"/>
</dbReference>